<gene>
    <name evidence="1" type="ORF">D915_005597</name>
</gene>
<protein>
    <submittedName>
        <fullName evidence="1">Uncharacterized protein</fullName>
    </submittedName>
</protein>
<dbReference type="Proteomes" id="UP000230066">
    <property type="component" value="Unassembled WGS sequence"/>
</dbReference>
<comment type="caution">
    <text evidence="1">The sequence shown here is derived from an EMBL/GenBank/DDBJ whole genome shotgun (WGS) entry which is preliminary data.</text>
</comment>
<dbReference type="EMBL" id="JXXN02002016">
    <property type="protein sequence ID" value="THD23667.1"/>
    <property type="molecule type" value="Genomic_DNA"/>
</dbReference>
<reference evidence="1" key="1">
    <citation type="submission" date="2019-03" db="EMBL/GenBank/DDBJ databases">
        <title>Improved annotation for the trematode Fasciola hepatica.</title>
        <authorList>
            <person name="Choi Y.-J."/>
            <person name="Martin J."/>
            <person name="Mitreva M."/>
        </authorList>
    </citation>
    <scope>NUCLEOTIDE SEQUENCE [LARGE SCALE GENOMIC DNA]</scope>
</reference>
<evidence type="ECO:0000313" key="2">
    <source>
        <dbReference type="Proteomes" id="UP000230066"/>
    </source>
</evidence>
<evidence type="ECO:0000313" key="1">
    <source>
        <dbReference type="EMBL" id="THD23667.1"/>
    </source>
</evidence>
<proteinExistence type="predicted"/>
<name>A0A4E0RSV9_FASHE</name>
<keyword evidence="2" id="KW-1185">Reference proteome</keyword>
<sequence>MSLGCPLAFYPFPVSSQYQNLNRITTASDLTRAITRSASFKALFGNARSLITVDTSDYSGCVLDQPTAKPAAESISATCEERSLKCRPRRWIARGASNGTNELRCHTGPGPLALAVYQPEIAFFSNPAIHFEEFGIPKIVLSGAAHLKKYHARK</sequence>
<accession>A0A4E0RSV9</accession>
<dbReference type="AlphaFoldDB" id="A0A4E0RSV9"/>
<organism evidence="1 2">
    <name type="scientific">Fasciola hepatica</name>
    <name type="common">Liver fluke</name>
    <dbReference type="NCBI Taxonomy" id="6192"/>
    <lineage>
        <taxon>Eukaryota</taxon>
        <taxon>Metazoa</taxon>
        <taxon>Spiralia</taxon>
        <taxon>Lophotrochozoa</taxon>
        <taxon>Platyhelminthes</taxon>
        <taxon>Trematoda</taxon>
        <taxon>Digenea</taxon>
        <taxon>Plagiorchiida</taxon>
        <taxon>Echinostomata</taxon>
        <taxon>Echinostomatoidea</taxon>
        <taxon>Fasciolidae</taxon>
        <taxon>Fasciola</taxon>
    </lineage>
</organism>